<evidence type="ECO:0000256" key="6">
    <source>
        <dbReference type="ARBA" id="ARBA00023136"/>
    </source>
</evidence>
<evidence type="ECO:0000259" key="9">
    <source>
        <dbReference type="Pfam" id="PF09976"/>
    </source>
</evidence>
<evidence type="ECO:0000256" key="7">
    <source>
        <dbReference type="ARBA" id="ARBA00023186"/>
    </source>
</evidence>
<dbReference type="KEGG" id="zmp:Zymop_0762"/>
<keyword evidence="7" id="KW-0143">Chaperone</keyword>
<dbReference type="GO" id="GO:0005886">
    <property type="term" value="C:plasma membrane"/>
    <property type="evidence" value="ECO:0007669"/>
    <property type="project" value="UniProtKB-SubCell"/>
</dbReference>
<proteinExistence type="predicted"/>
<dbReference type="GO" id="GO:0044877">
    <property type="term" value="F:protein-containing complex binding"/>
    <property type="evidence" value="ECO:0007669"/>
    <property type="project" value="InterPro"/>
</dbReference>
<comment type="subcellular location">
    <subcellularLocation>
        <location evidence="2">Cell membrane</location>
    </subcellularLocation>
    <subcellularLocation>
        <location evidence="1">Membrane</location>
        <topology evidence="1">Single-pass membrane protein</topology>
    </subcellularLocation>
</comment>
<keyword evidence="5 8" id="KW-1133">Transmembrane helix</keyword>
<protein>
    <recommendedName>
        <fullName evidence="9">Ancillary SecYEG translocon subunit/Cell division coordinator CpoB TPR domain-containing protein</fullName>
    </recommendedName>
</protein>
<dbReference type="EMBL" id="CP002865">
    <property type="protein sequence ID" value="AEI37663.1"/>
    <property type="molecule type" value="Genomic_DNA"/>
</dbReference>
<evidence type="ECO:0000256" key="1">
    <source>
        <dbReference type="ARBA" id="ARBA00004167"/>
    </source>
</evidence>
<evidence type="ECO:0000256" key="5">
    <source>
        <dbReference type="ARBA" id="ARBA00022989"/>
    </source>
</evidence>
<keyword evidence="3" id="KW-1003">Cell membrane</keyword>
<dbReference type="InterPro" id="IPR026039">
    <property type="entry name" value="YfgM"/>
</dbReference>
<evidence type="ECO:0000256" key="3">
    <source>
        <dbReference type="ARBA" id="ARBA00022475"/>
    </source>
</evidence>
<keyword evidence="6 8" id="KW-0472">Membrane</keyword>
<evidence type="ECO:0000256" key="8">
    <source>
        <dbReference type="SAM" id="Phobius"/>
    </source>
</evidence>
<dbReference type="Proteomes" id="UP000000491">
    <property type="component" value="Chromosome"/>
</dbReference>
<dbReference type="InterPro" id="IPR018704">
    <property type="entry name" value="SecYEG/CpoB_TPR"/>
</dbReference>
<name>F8ES88_ZYMMT</name>
<dbReference type="PANTHER" id="PTHR38035:SF1">
    <property type="entry name" value="ANCILLARY SECYEG TRANSLOCON SUBUNIT"/>
    <property type="match status" value="1"/>
</dbReference>
<feature type="transmembrane region" description="Helical" evidence="8">
    <location>
        <begin position="37"/>
        <end position="60"/>
    </location>
</feature>
<dbReference type="STRING" id="579138.Zymop_0762"/>
<feature type="domain" description="Ancillary SecYEG translocon subunit/Cell division coordinator CpoB TPR" evidence="9">
    <location>
        <begin position="42"/>
        <end position="207"/>
    </location>
</feature>
<evidence type="ECO:0000256" key="4">
    <source>
        <dbReference type="ARBA" id="ARBA00022692"/>
    </source>
</evidence>
<evidence type="ECO:0000313" key="10">
    <source>
        <dbReference type="EMBL" id="AEI37663.1"/>
    </source>
</evidence>
<dbReference type="eggNOG" id="COG4649">
    <property type="taxonomic scope" value="Bacteria"/>
</dbReference>
<dbReference type="PANTHER" id="PTHR38035">
    <property type="entry name" value="UPF0070 PROTEIN YFGM"/>
    <property type="match status" value="1"/>
</dbReference>
<accession>F8ES88</accession>
<dbReference type="Pfam" id="PF09976">
    <property type="entry name" value="TPR_21"/>
    <property type="match status" value="1"/>
</dbReference>
<dbReference type="HOGENOM" id="CLU_1115419_0_0_5"/>
<sequence length="249" mass="26649">MADLPHNSTDNKNALHAVSEQPHLEKAKCFCETHRRCIVGIVCLVVAILLVSGIGCWSYHRHKQAEIEKRGEALTNILAPIAQGGQVKDMAALDKLIASGDPIYASLGRFLKAGSLADKGDVKGASALYQTIIKDQAAGDILQAVATLHLSAIELDTLPPADVIKRLQPLMLPGSRWLGTAGEIQAAAYLKDNKPDQAVKVYQRIIAEPSVPEDIRERAKSLANSYADIVPAKAKQANSAPVTPAPAKK</sequence>
<dbReference type="PATRIC" id="fig|579138.3.peg.803"/>
<evidence type="ECO:0000313" key="11">
    <source>
        <dbReference type="Proteomes" id="UP000000491"/>
    </source>
</evidence>
<organism evidence="10 11">
    <name type="scientific">Zymomonas mobilis subsp. pomaceae (strain ATCC 29192 / DSM 22645 / JCM 10191 / CCUG 17912 / NBRC 13757 / NCIMB 11200 / NRRL B-4491 / Barker I)</name>
    <dbReference type="NCBI Taxonomy" id="579138"/>
    <lineage>
        <taxon>Bacteria</taxon>
        <taxon>Pseudomonadati</taxon>
        <taxon>Pseudomonadota</taxon>
        <taxon>Alphaproteobacteria</taxon>
        <taxon>Sphingomonadales</taxon>
        <taxon>Zymomonadaceae</taxon>
        <taxon>Zymomonas</taxon>
    </lineage>
</organism>
<dbReference type="AlphaFoldDB" id="F8ES88"/>
<keyword evidence="4 8" id="KW-0812">Transmembrane</keyword>
<evidence type="ECO:0000256" key="2">
    <source>
        <dbReference type="ARBA" id="ARBA00004236"/>
    </source>
</evidence>
<gene>
    <name evidence="10" type="ordered locus">Zymop_0762</name>
</gene>
<reference evidence="10 11" key="1">
    <citation type="journal article" date="2011" name="J. Bacteriol.">
        <title>Genome sequence of the ethanol-producing Zymomonas mobilis subsp. pomaceae lectotype strain ATCC 29192.</title>
        <authorList>
            <person name="Kouvelis V.N."/>
            <person name="Davenport K.W."/>
            <person name="Brettin T.S."/>
            <person name="Bruce D."/>
            <person name="Detter C."/>
            <person name="Han C.S."/>
            <person name="Nolan M."/>
            <person name="Tapia R."/>
            <person name="Damoulaki A."/>
            <person name="Kyrpides N.C."/>
            <person name="Typas M.A."/>
            <person name="Pappas K.M."/>
        </authorList>
    </citation>
    <scope>NUCLEOTIDE SEQUENCE [LARGE SCALE GENOMIC DNA]</scope>
    <source>
        <strain evidence="11">ATCC 29192 / DSM 22645 / JCM 10191 / CCUG 17912 / NBRC 13757 / NCIMB 11200 / NRRL B-4491 / Barker I</strain>
    </source>
</reference>